<accession>A0A182JYJ0</accession>
<dbReference type="Gene3D" id="2.40.10.10">
    <property type="entry name" value="Trypsin-like serine proteases"/>
    <property type="match status" value="1"/>
</dbReference>
<proteinExistence type="inferred from homology"/>
<keyword evidence="11" id="KW-1185">Reference proteome</keyword>
<keyword evidence="3" id="KW-0399">Innate immunity</keyword>
<evidence type="ECO:0000313" key="11">
    <source>
        <dbReference type="Proteomes" id="UP000075881"/>
    </source>
</evidence>
<dbReference type="InterPro" id="IPR001254">
    <property type="entry name" value="Trypsin_dom"/>
</dbReference>
<evidence type="ECO:0000256" key="4">
    <source>
        <dbReference type="ARBA" id="ARBA00022729"/>
    </source>
</evidence>
<dbReference type="InterPro" id="IPR009003">
    <property type="entry name" value="Peptidase_S1_PA"/>
</dbReference>
<dbReference type="InterPro" id="IPR043504">
    <property type="entry name" value="Peptidase_S1_PA_chymotrypsin"/>
</dbReference>
<evidence type="ECO:0000256" key="3">
    <source>
        <dbReference type="ARBA" id="ARBA00022588"/>
    </source>
</evidence>
<dbReference type="Proteomes" id="UP000075881">
    <property type="component" value="Unassembled WGS sequence"/>
</dbReference>
<organism evidence="10 11">
    <name type="scientific">Anopheles christyi</name>
    <dbReference type="NCBI Taxonomy" id="43041"/>
    <lineage>
        <taxon>Eukaryota</taxon>
        <taxon>Metazoa</taxon>
        <taxon>Ecdysozoa</taxon>
        <taxon>Arthropoda</taxon>
        <taxon>Hexapoda</taxon>
        <taxon>Insecta</taxon>
        <taxon>Pterygota</taxon>
        <taxon>Neoptera</taxon>
        <taxon>Endopterygota</taxon>
        <taxon>Diptera</taxon>
        <taxon>Nematocera</taxon>
        <taxon>Culicoidea</taxon>
        <taxon>Culicidae</taxon>
        <taxon>Anophelinae</taxon>
        <taxon>Anopheles</taxon>
    </lineage>
</organism>
<dbReference type="Pfam" id="PF00089">
    <property type="entry name" value="Trypsin"/>
    <property type="match status" value="1"/>
</dbReference>
<dbReference type="PROSITE" id="PS50240">
    <property type="entry name" value="TRYPSIN_DOM"/>
    <property type="match status" value="1"/>
</dbReference>
<evidence type="ECO:0000256" key="5">
    <source>
        <dbReference type="ARBA" id="ARBA00022859"/>
    </source>
</evidence>
<evidence type="ECO:0000256" key="8">
    <source>
        <dbReference type="ARBA" id="ARBA00024195"/>
    </source>
</evidence>
<evidence type="ECO:0000256" key="7">
    <source>
        <dbReference type="ARBA" id="ARBA00023180"/>
    </source>
</evidence>
<dbReference type="AlphaFoldDB" id="A0A182JYJ0"/>
<sequence length="229" mass="24443">MKLVHWLTIIGVGALVLVTAVEKIPLINQYRFTAAIAYNANYTANGVILNGKWVLSLASVFANGPDTDYQVLIGSPKFLEGATVYVKRVIKHPEFDGLANDIAMVEMDHILLETVNAASVDLAINDVDSAAGTMASFGVGDELRESLITLTTDDGCVGKLDDAHKKIVKDGLAYCVVSVNGDVNEARDIGAPIVSASFLHGLLASGGVATRVPRYRTWILSTINDNVGR</sequence>
<evidence type="ECO:0000256" key="2">
    <source>
        <dbReference type="ARBA" id="ARBA00022525"/>
    </source>
</evidence>
<dbReference type="VEuPathDB" id="VectorBase:ACHR003572"/>
<feature type="domain" description="Peptidase S1" evidence="9">
    <location>
        <begin position="9"/>
        <end position="224"/>
    </location>
</feature>
<dbReference type="GO" id="GO:0006508">
    <property type="term" value="P:proteolysis"/>
    <property type="evidence" value="ECO:0007669"/>
    <property type="project" value="InterPro"/>
</dbReference>
<dbReference type="SUPFAM" id="SSF50494">
    <property type="entry name" value="Trypsin-like serine proteases"/>
    <property type="match status" value="1"/>
</dbReference>
<dbReference type="GO" id="GO:0004252">
    <property type="term" value="F:serine-type endopeptidase activity"/>
    <property type="evidence" value="ECO:0007669"/>
    <property type="project" value="InterPro"/>
</dbReference>
<evidence type="ECO:0000256" key="6">
    <source>
        <dbReference type="ARBA" id="ARBA00023157"/>
    </source>
</evidence>
<dbReference type="PANTHER" id="PTHR24256">
    <property type="entry name" value="TRYPTASE-RELATED"/>
    <property type="match status" value="1"/>
</dbReference>
<reference evidence="10" key="2">
    <citation type="submission" date="2020-05" db="UniProtKB">
        <authorList>
            <consortium name="EnsemblMetazoa"/>
        </authorList>
    </citation>
    <scope>IDENTIFICATION</scope>
    <source>
        <strain evidence="10">ACHKN1017</strain>
    </source>
</reference>
<evidence type="ECO:0000259" key="9">
    <source>
        <dbReference type="PROSITE" id="PS50240"/>
    </source>
</evidence>
<dbReference type="GO" id="GO:0005576">
    <property type="term" value="C:extracellular region"/>
    <property type="evidence" value="ECO:0007669"/>
    <property type="project" value="UniProtKB-SubCell"/>
</dbReference>
<keyword evidence="2" id="KW-0964">Secreted</keyword>
<dbReference type="GO" id="GO:0045087">
    <property type="term" value="P:innate immune response"/>
    <property type="evidence" value="ECO:0007669"/>
    <property type="project" value="UniProtKB-KW"/>
</dbReference>
<keyword evidence="6" id="KW-1015">Disulfide bond</keyword>
<keyword evidence="4" id="KW-0732">Signal</keyword>
<dbReference type="InterPro" id="IPR051487">
    <property type="entry name" value="Ser/Thr_Proteases_Immune/Dev"/>
</dbReference>
<dbReference type="SMART" id="SM00020">
    <property type="entry name" value="Tryp_SPc"/>
    <property type="match status" value="1"/>
</dbReference>
<keyword evidence="7" id="KW-0325">Glycoprotein</keyword>
<name>A0A182JYJ0_9DIPT</name>
<evidence type="ECO:0000256" key="1">
    <source>
        <dbReference type="ARBA" id="ARBA00004613"/>
    </source>
</evidence>
<keyword evidence="5" id="KW-0391">Immunity</keyword>
<comment type="subcellular location">
    <subcellularLocation>
        <location evidence="1">Secreted</location>
    </subcellularLocation>
</comment>
<dbReference type="EnsemblMetazoa" id="ACHR003572-RA">
    <property type="protein sequence ID" value="ACHR003572-PA"/>
    <property type="gene ID" value="ACHR003572"/>
</dbReference>
<dbReference type="STRING" id="43041.A0A182JYJ0"/>
<protein>
    <recommendedName>
        <fullName evidence="9">Peptidase S1 domain-containing protein</fullName>
    </recommendedName>
</protein>
<comment type="similarity">
    <text evidence="8">Belongs to the peptidase S1 family. CLIP subfamily.</text>
</comment>
<evidence type="ECO:0000313" key="10">
    <source>
        <dbReference type="EnsemblMetazoa" id="ACHR003572-PA"/>
    </source>
</evidence>
<reference evidence="11" key="1">
    <citation type="submission" date="2013-03" db="EMBL/GenBank/DDBJ databases">
        <title>The Genome Sequence of Anopheles christyi ACHKN1017.</title>
        <authorList>
            <consortium name="The Broad Institute Genomics Platform"/>
            <person name="Neafsey D.E."/>
            <person name="Besansky N."/>
            <person name="Walker B."/>
            <person name="Young S.K."/>
            <person name="Zeng Q."/>
            <person name="Gargeya S."/>
            <person name="Fitzgerald M."/>
            <person name="Haas B."/>
            <person name="Abouelleil A."/>
            <person name="Allen A.W."/>
            <person name="Alvarado L."/>
            <person name="Arachchi H.M."/>
            <person name="Berlin A.M."/>
            <person name="Chapman S.B."/>
            <person name="Gainer-Dewar J."/>
            <person name="Goldberg J."/>
            <person name="Griggs A."/>
            <person name="Gujja S."/>
            <person name="Hansen M."/>
            <person name="Howarth C."/>
            <person name="Imamovic A."/>
            <person name="Ireland A."/>
            <person name="Larimer J."/>
            <person name="McCowan C."/>
            <person name="Murphy C."/>
            <person name="Pearson M."/>
            <person name="Poon T.W."/>
            <person name="Priest M."/>
            <person name="Roberts A."/>
            <person name="Saif S."/>
            <person name="Shea T."/>
            <person name="Sisk P."/>
            <person name="Sykes S."/>
            <person name="Wortman J."/>
            <person name="Nusbaum C."/>
            <person name="Birren B."/>
        </authorList>
    </citation>
    <scope>NUCLEOTIDE SEQUENCE [LARGE SCALE GENOMIC DNA]</scope>
    <source>
        <strain evidence="11">ACHKN1017</strain>
    </source>
</reference>